<evidence type="ECO:0000256" key="1">
    <source>
        <dbReference type="ARBA" id="ARBA00004370"/>
    </source>
</evidence>
<feature type="transmembrane region" description="Helical" evidence="7">
    <location>
        <begin position="100"/>
        <end position="132"/>
    </location>
</feature>
<organism evidence="8 9">
    <name type="scientific">Exophiala oligosperma</name>
    <dbReference type="NCBI Taxonomy" id="215243"/>
    <lineage>
        <taxon>Eukaryota</taxon>
        <taxon>Fungi</taxon>
        <taxon>Dikarya</taxon>
        <taxon>Ascomycota</taxon>
        <taxon>Pezizomycotina</taxon>
        <taxon>Eurotiomycetes</taxon>
        <taxon>Chaetothyriomycetidae</taxon>
        <taxon>Chaetothyriales</taxon>
        <taxon>Herpotrichiellaceae</taxon>
        <taxon>Exophiala</taxon>
    </lineage>
</organism>
<keyword evidence="5 7" id="KW-0472">Membrane</keyword>
<dbReference type="HOGENOM" id="CLU_106353_1_1_1"/>
<evidence type="ECO:0000256" key="5">
    <source>
        <dbReference type="ARBA" id="ARBA00023136"/>
    </source>
</evidence>
<evidence type="ECO:0008006" key="10">
    <source>
        <dbReference type="Google" id="ProtNLM"/>
    </source>
</evidence>
<keyword evidence="4 7" id="KW-1133">Transmembrane helix</keyword>
<accession>A0A0D2D888</accession>
<dbReference type="AlphaFoldDB" id="A0A0D2D888"/>
<comment type="subcellular location">
    <subcellularLocation>
        <location evidence="1">Membrane</location>
    </subcellularLocation>
</comment>
<evidence type="ECO:0000313" key="8">
    <source>
        <dbReference type="EMBL" id="KIW38655.1"/>
    </source>
</evidence>
<dbReference type="VEuPathDB" id="FungiDB:PV06_09606"/>
<evidence type="ECO:0000313" key="9">
    <source>
        <dbReference type="Proteomes" id="UP000053342"/>
    </source>
</evidence>
<feature type="region of interest" description="Disordered" evidence="6">
    <location>
        <begin position="60"/>
        <end position="88"/>
    </location>
</feature>
<sequence length="183" mass="19661">MLLRPAAFRPSAFPSIAKSIPTAARARVRSPLSRPVLVAFGASLGAAPFLHPSSTARLDTSPYSPQAAEFSSTPYTHSRDARNPLTKDGRTLNPAAVKQISLGAILGLGAGVVLSAFSSMLTLIIGLGIVFWQYAARKGYNFIPVERLQRYFKNIDLRSAINDNAAFKISFGLLFALTAFGDF</sequence>
<gene>
    <name evidence="8" type="ORF">PV06_09606</name>
</gene>
<keyword evidence="9" id="KW-1185">Reference proteome</keyword>
<name>A0A0D2D888_9EURO</name>
<keyword evidence="3 7" id="KW-0812">Transmembrane</keyword>
<evidence type="ECO:0000256" key="2">
    <source>
        <dbReference type="ARBA" id="ARBA00009160"/>
    </source>
</evidence>
<reference evidence="8 9" key="1">
    <citation type="submission" date="2015-01" db="EMBL/GenBank/DDBJ databases">
        <title>The Genome Sequence of Exophiala oligosperma CBS72588.</title>
        <authorList>
            <consortium name="The Broad Institute Genomics Platform"/>
            <person name="Cuomo C."/>
            <person name="de Hoog S."/>
            <person name="Gorbushina A."/>
            <person name="Stielow B."/>
            <person name="Teixiera M."/>
            <person name="Abouelleil A."/>
            <person name="Chapman S.B."/>
            <person name="Priest M."/>
            <person name="Young S.K."/>
            <person name="Wortman J."/>
            <person name="Nusbaum C."/>
            <person name="Birren B."/>
        </authorList>
    </citation>
    <scope>NUCLEOTIDE SEQUENCE [LARGE SCALE GENOMIC DNA]</scope>
    <source>
        <strain evidence="8 9">CBS 72588</strain>
    </source>
</reference>
<dbReference type="Pfam" id="PF04930">
    <property type="entry name" value="FUN14"/>
    <property type="match status" value="1"/>
</dbReference>
<dbReference type="Proteomes" id="UP000053342">
    <property type="component" value="Unassembled WGS sequence"/>
</dbReference>
<dbReference type="GeneID" id="27361680"/>
<dbReference type="OrthoDB" id="3990500at2759"/>
<evidence type="ECO:0000256" key="7">
    <source>
        <dbReference type="SAM" id="Phobius"/>
    </source>
</evidence>
<evidence type="ECO:0000256" key="3">
    <source>
        <dbReference type="ARBA" id="ARBA00022692"/>
    </source>
</evidence>
<comment type="similarity">
    <text evidence="2">Belongs to the FUN14 family.</text>
</comment>
<feature type="compositionally biased region" description="Basic and acidic residues" evidence="6">
    <location>
        <begin position="77"/>
        <end position="88"/>
    </location>
</feature>
<dbReference type="EMBL" id="KN847341">
    <property type="protein sequence ID" value="KIW38655.1"/>
    <property type="molecule type" value="Genomic_DNA"/>
</dbReference>
<dbReference type="RefSeq" id="XP_016258871.1">
    <property type="nucleotide sequence ID" value="XM_016411064.1"/>
</dbReference>
<dbReference type="InterPro" id="IPR007014">
    <property type="entry name" value="FUN14"/>
</dbReference>
<evidence type="ECO:0000256" key="4">
    <source>
        <dbReference type="ARBA" id="ARBA00022989"/>
    </source>
</evidence>
<proteinExistence type="inferred from homology"/>
<dbReference type="GO" id="GO:0016020">
    <property type="term" value="C:membrane"/>
    <property type="evidence" value="ECO:0007669"/>
    <property type="project" value="UniProtKB-SubCell"/>
</dbReference>
<protein>
    <recommendedName>
        <fullName evidence="10">Fun14 family protein</fullName>
    </recommendedName>
</protein>
<dbReference type="STRING" id="215243.A0A0D2D888"/>
<feature type="compositionally biased region" description="Polar residues" evidence="6">
    <location>
        <begin position="60"/>
        <end position="76"/>
    </location>
</feature>
<evidence type="ECO:0000256" key="6">
    <source>
        <dbReference type="SAM" id="MobiDB-lite"/>
    </source>
</evidence>